<dbReference type="EMBL" id="AP024849">
    <property type="protein sequence ID" value="BCZ45397.1"/>
    <property type="molecule type" value="Genomic_DNA"/>
</dbReference>
<dbReference type="PROSITE" id="PS00211">
    <property type="entry name" value="ABC_TRANSPORTER_1"/>
    <property type="match status" value="1"/>
</dbReference>
<dbReference type="PROSITE" id="PS50893">
    <property type="entry name" value="ABC_TRANSPORTER_2"/>
    <property type="match status" value="1"/>
</dbReference>
<protein>
    <submittedName>
        <fullName evidence="5">ABC transporter ATP-binding protein</fullName>
    </submittedName>
</protein>
<keyword evidence="6" id="KW-1185">Reference proteome</keyword>
<sequence length="250" mass="29200">MLEFKNVTFKYLEYDYEMLNDLSFSVEKGEFVSIIGASGCGKSTIFRLINGLEKMQSGEIFINEDSIKNLKNYSAYMPQKDLLFPWRTIGDNLSLPMEIQKIKKSDRENRVLEILKEVGLSDYKDKFPKELSGGMRQRVSFARTLLTGSELLLLDEPFSALDSLTRILMQEWLLEEWKHFNKTILFITHDVEEAIFLSKSIFVIQDNPITHMERIEVPLEYPRSRSSMQKPEIIELKESLISRLRQKVNI</sequence>
<dbReference type="SMART" id="SM00382">
    <property type="entry name" value="AAA"/>
    <property type="match status" value="1"/>
</dbReference>
<dbReference type="PANTHER" id="PTHR42788">
    <property type="entry name" value="TAURINE IMPORT ATP-BINDING PROTEIN-RELATED"/>
    <property type="match status" value="1"/>
</dbReference>
<name>A0ABN6IT63_9CLOT</name>
<dbReference type="Pfam" id="PF00005">
    <property type="entry name" value="ABC_tran"/>
    <property type="match status" value="1"/>
</dbReference>
<dbReference type="CDD" id="cd03293">
    <property type="entry name" value="ABC_NrtD_SsuB_transporters"/>
    <property type="match status" value="1"/>
</dbReference>
<reference evidence="6" key="1">
    <citation type="submission" date="2021-07" db="EMBL/GenBank/DDBJ databases">
        <title>Complete genome sequencing of a Clostridium isolate.</title>
        <authorList>
            <person name="Ueki A."/>
            <person name="Tonouchi A."/>
        </authorList>
    </citation>
    <scope>NUCLEOTIDE SEQUENCE [LARGE SCALE GENOMIC DNA]</scope>
    <source>
        <strain evidence="6">C5S11</strain>
    </source>
</reference>
<dbReference type="RefSeq" id="WP_224036997.1">
    <property type="nucleotide sequence ID" value="NZ_AP024849.1"/>
</dbReference>
<dbReference type="PANTHER" id="PTHR42788:SF2">
    <property type="entry name" value="ABC TRANSPORTER ATP-BINDING PROTEIN"/>
    <property type="match status" value="1"/>
</dbReference>
<dbReference type="InterPro" id="IPR017871">
    <property type="entry name" value="ABC_transporter-like_CS"/>
</dbReference>
<keyword evidence="1" id="KW-0813">Transport</keyword>
<evidence type="ECO:0000256" key="1">
    <source>
        <dbReference type="ARBA" id="ARBA00022448"/>
    </source>
</evidence>
<dbReference type="InterPro" id="IPR050166">
    <property type="entry name" value="ABC_transporter_ATP-bind"/>
</dbReference>
<keyword evidence="2" id="KW-0547">Nucleotide-binding</keyword>
<evidence type="ECO:0000259" key="4">
    <source>
        <dbReference type="PROSITE" id="PS50893"/>
    </source>
</evidence>
<dbReference type="GO" id="GO:0005524">
    <property type="term" value="F:ATP binding"/>
    <property type="evidence" value="ECO:0007669"/>
    <property type="project" value="UniProtKB-KW"/>
</dbReference>
<dbReference type="InterPro" id="IPR003439">
    <property type="entry name" value="ABC_transporter-like_ATP-bd"/>
</dbReference>
<accession>A0ABN6IT63</accession>
<organism evidence="5 6">
    <name type="scientific">Clostridium gelidum</name>
    <dbReference type="NCBI Taxonomy" id="704125"/>
    <lineage>
        <taxon>Bacteria</taxon>
        <taxon>Bacillati</taxon>
        <taxon>Bacillota</taxon>
        <taxon>Clostridia</taxon>
        <taxon>Eubacteriales</taxon>
        <taxon>Clostridiaceae</taxon>
        <taxon>Clostridium</taxon>
    </lineage>
</organism>
<dbReference type="Proteomes" id="UP000824633">
    <property type="component" value="Chromosome"/>
</dbReference>
<evidence type="ECO:0000256" key="3">
    <source>
        <dbReference type="ARBA" id="ARBA00022840"/>
    </source>
</evidence>
<keyword evidence="3 5" id="KW-0067">ATP-binding</keyword>
<dbReference type="Gene3D" id="3.40.50.300">
    <property type="entry name" value="P-loop containing nucleotide triphosphate hydrolases"/>
    <property type="match status" value="1"/>
</dbReference>
<dbReference type="InterPro" id="IPR003593">
    <property type="entry name" value="AAA+_ATPase"/>
</dbReference>
<feature type="domain" description="ABC transporter" evidence="4">
    <location>
        <begin position="2"/>
        <end position="231"/>
    </location>
</feature>
<gene>
    <name evidence="5" type="ORF">psyc5s11_14640</name>
</gene>
<evidence type="ECO:0000313" key="6">
    <source>
        <dbReference type="Proteomes" id="UP000824633"/>
    </source>
</evidence>
<dbReference type="InterPro" id="IPR027417">
    <property type="entry name" value="P-loop_NTPase"/>
</dbReference>
<evidence type="ECO:0000313" key="5">
    <source>
        <dbReference type="EMBL" id="BCZ45397.1"/>
    </source>
</evidence>
<dbReference type="SUPFAM" id="SSF52540">
    <property type="entry name" value="P-loop containing nucleoside triphosphate hydrolases"/>
    <property type="match status" value="1"/>
</dbReference>
<proteinExistence type="predicted"/>
<evidence type="ECO:0000256" key="2">
    <source>
        <dbReference type="ARBA" id="ARBA00022741"/>
    </source>
</evidence>